<keyword evidence="3" id="KW-1185">Reference proteome</keyword>
<accession>A0AAE0T8R8</accession>
<sequence>MSVVVALVGGILMMLLMMVVKGGKEDDDDKNNNAILLNLLVTIVAVSWTYGNNSFTFIPGFILPCHRPTKENCNDLKDNVNQSIVLISRAIGEDPEGEQWGWEKIRERSNQTRTIPAASFLYI</sequence>
<dbReference type="EMBL" id="JAEAOA010000820">
    <property type="protein sequence ID" value="KAK3605741.1"/>
    <property type="molecule type" value="Genomic_DNA"/>
</dbReference>
<proteinExistence type="predicted"/>
<feature type="transmembrane region" description="Helical" evidence="1">
    <location>
        <begin position="6"/>
        <end position="23"/>
    </location>
</feature>
<evidence type="ECO:0000313" key="2">
    <source>
        <dbReference type="EMBL" id="KAK3605741.1"/>
    </source>
</evidence>
<reference evidence="2" key="3">
    <citation type="submission" date="2023-05" db="EMBL/GenBank/DDBJ databases">
        <authorList>
            <person name="Smith C.H."/>
        </authorList>
    </citation>
    <scope>NUCLEOTIDE SEQUENCE</scope>
    <source>
        <strain evidence="2">CHS0354</strain>
        <tissue evidence="2">Mantle</tissue>
    </source>
</reference>
<keyword evidence="1" id="KW-1133">Transmembrane helix</keyword>
<organism evidence="2 3">
    <name type="scientific">Potamilus streckersoni</name>
    <dbReference type="NCBI Taxonomy" id="2493646"/>
    <lineage>
        <taxon>Eukaryota</taxon>
        <taxon>Metazoa</taxon>
        <taxon>Spiralia</taxon>
        <taxon>Lophotrochozoa</taxon>
        <taxon>Mollusca</taxon>
        <taxon>Bivalvia</taxon>
        <taxon>Autobranchia</taxon>
        <taxon>Heteroconchia</taxon>
        <taxon>Palaeoheterodonta</taxon>
        <taxon>Unionida</taxon>
        <taxon>Unionoidea</taxon>
        <taxon>Unionidae</taxon>
        <taxon>Ambleminae</taxon>
        <taxon>Lampsilini</taxon>
        <taxon>Potamilus</taxon>
    </lineage>
</organism>
<protein>
    <submittedName>
        <fullName evidence="2">Uncharacterized protein</fullName>
    </submittedName>
</protein>
<reference evidence="2" key="2">
    <citation type="journal article" date="2021" name="Genome Biol. Evol.">
        <title>Developing a high-quality reference genome for a parasitic bivalve with doubly uniparental inheritance (Bivalvia: Unionida).</title>
        <authorList>
            <person name="Smith C.H."/>
        </authorList>
    </citation>
    <scope>NUCLEOTIDE SEQUENCE</scope>
    <source>
        <strain evidence="2">CHS0354</strain>
        <tissue evidence="2">Mantle</tissue>
    </source>
</reference>
<evidence type="ECO:0000313" key="3">
    <source>
        <dbReference type="Proteomes" id="UP001195483"/>
    </source>
</evidence>
<keyword evidence="1" id="KW-0812">Transmembrane</keyword>
<dbReference type="AlphaFoldDB" id="A0AAE0T8R8"/>
<reference evidence="2" key="1">
    <citation type="journal article" date="2021" name="Genome Biol. Evol.">
        <title>A High-Quality Reference Genome for a Parasitic Bivalve with Doubly Uniparental Inheritance (Bivalvia: Unionida).</title>
        <authorList>
            <person name="Smith C.H."/>
        </authorList>
    </citation>
    <scope>NUCLEOTIDE SEQUENCE</scope>
    <source>
        <strain evidence="2">CHS0354</strain>
    </source>
</reference>
<keyword evidence="1" id="KW-0472">Membrane</keyword>
<name>A0AAE0T8R8_9BIVA</name>
<comment type="caution">
    <text evidence="2">The sequence shown here is derived from an EMBL/GenBank/DDBJ whole genome shotgun (WGS) entry which is preliminary data.</text>
</comment>
<dbReference type="Proteomes" id="UP001195483">
    <property type="component" value="Unassembled WGS sequence"/>
</dbReference>
<feature type="transmembrane region" description="Helical" evidence="1">
    <location>
        <begin position="35"/>
        <end position="51"/>
    </location>
</feature>
<evidence type="ECO:0000256" key="1">
    <source>
        <dbReference type="SAM" id="Phobius"/>
    </source>
</evidence>
<gene>
    <name evidence="2" type="ORF">CHS0354_013540</name>
</gene>